<gene>
    <name evidence="3" type="ordered locus">SL003B_0664</name>
</gene>
<evidence type="ECO:0000313" key="4">
    <source>
        <dbReference type="Proteomes" id="UP000008130"/>
    </source>
</evidence>
<keyword evidence="4" id="KW-1185">Reference proteome</keyword>
<reference evidence="3 4" key="1">
    <citation type="journal article" date="2011" name="J. Bacteriol.">
        <title>Complete genome sequence of Polymorphum gilvum SL003B-26A1T, a crude oil-degrading bacterium from oil-polluted saline soil.</title>
        <authorList>
            <person name="Li S.G."/>
            <person name="Tang Y.Q."/>
            <person name="Nie Y."/>
            <person name="Cai M."/>
            <person name="Wu X.L."/>
        </authorList>
    </citation>
    <scope>NUCLEOTIDE SEQUENCE [LARGE SCALE GENOMIC DNA]</scope>
    <source>
        <strain evidence="4">LMG 25793 / CGMCC 1.9160 / SL003B-26A1</strain>
    </source>
</reference>
<organism evidence="3 4">
    <name type="scientific">Polymorphum gilvum (strain LMG 25793 / CGMCC 1.9160 / SL003B-26A1)</name>
    <dbReference type="NCBI Taxonomy" id="991905"/>
    <lineage>
        <taxon>Bacteria</taxon>
        <taxon>Pseudomonadati</taxon>
        <taxon>Pseudomonadota</taxon>
        <taxon>Alphaproteobacteria</taxon>
        <taxon>Rhodobacterales</taxon>
        <taxon>Paracoccaceae</taxon>
        <taxon>Polymorphum</taxon>
    </lineage>
</organism>
<dbReference type="RefSeq" id="WP_013651421.1">
    <property type="nucleotide sequence ID" value="NC_015259.1"/>
</dbReference>
<name>F2IUP2_POLGS</name>
<accession>F2IUP2</accession>
<dbReference type="KEGG" id="pgv:SL003B_0664"/>
<feature type="transmembrane region" description="Helical" evidence="2">
    <location>
        <begin position="6"/>
        <end position="24"/>
    </location>
</feature>
<sequence length="76" mass="8871">MSGSLVIGALIAAPLCYLFMRWYLRRLPKSKSWREQFDEGHNAARARSEQIAEQSRQYQEIQKAKREGRQSDQDNA</sequence>
<evidence type="ECO:0000313" key="3">
    <source>
        <dbReference type="EMBL" id="ADZ69096.1"/>
    </source>
</evidence>
<dbReference type="OrthoDB" id="9856453at2"/>
<proteinExistence type="predicted"/>
<keyword evidence="2" id="KW-0812">Transmembrane</keyword>
<dbReference type="AlphaFoldDB" id="F2IUP2"/>
<keyword evidence="2" id="KW-0472">Membrane</keyword>
<feature type="region of interest" description="Disordered" evidence="1">
    <location>
        <begin position="35"/>
        <end position="76"/>
    </location>
</feature>
<dbReference type="EMBL" id="CP002568">
    <property type="protein sequence ID" value="ADZ69096.1"/>
    <property type="molecule type" value="Genomic_DNA"/>
</dbReference>
<evidence type="ECO:0000256" key="2">
    <source>
        <dbReference type="SAM" id="Phobius"/>
    </source>
</evidence>
<feature type="compositionally biased region" description="Basic and acidic residues" evidence="1">
    <location>
        <begin position="35"/>
        <end position="50"/>
    </location>
</feature>
<feature type="compositionally biased region" description="Basic and acidic residues" evidence="1">
    <location>
        <begin position="62"/>
        <end position="76"/>
    </location>
</feature>
<evidence type="ECO:0000256" key="1">
    <source>
        <dbReference type="SAM" id="MobiDB-lite"/>
    </source>
</evidence>
<feature type="compositionally biased region" description="Polar residues" evidence="1">
    <location>
        <begin position="51"/>
        <end position="60"/>
    </location>
</feature>
<keyword evidence="2" id="KW-1133">Transmembrane helix</keyword>
<dbReference type="HOGENOM" id="CLU_2701629_0_0_5"/>
<dbReference type="Proteomes" id="UP000008130">
    <property type="component" value="Chromosome"/>
</dbReference>
<protein>
    <submittedName>
        <fullName evidence="3">Uncharacterized protein</fullName>
    </submittedName>
</protein>